<protein>
    <recommendedName>
        <fullName evidence="1">VOC domain-containing protein</fullName>
    </recommendedName>
</protein>
<dbReference type="AlphaFoldDB" id="A0A2J6RM05"/>
<evidence type="ECO:0000313" key="2">
    <source>
        <dbReference type="EMBL" id="PMD39528.1"/>
    </source>
</evidence>
<dbReference type="PROSITE" id="PS51819">
    <property type="entry name" value="VOC"/>
    <property type="match status" value="1"/>
</dbReference>
<feature type="domain" description="VOC" evidence="1">
    <location>
        <begin position="1"/>
        <end position="125"/>
    </location>
</feature>
<accession>A0A2J6RM05</accession>
<dbReference type="Proteomes" id="UP000235786">
    <property type="component" value="Unassembled WGS sequence"/>
</dbReference>
<dbReference type="SUPFAM" id="SSF54593">
    <property type="entry name" value="Glyoxalase/Bleomycin resistance protein/Dihydroxybiphenyl dioxygenase"/>
    <property type="match status" value="1"/>
</dbReference>
<gene>
    <name evidence="2" type="ORF">L207DRAFT_529503</name>
</gene>
<organism evidence="2 3">
    <name type="scientific">Hyaloscypha variabilis (strain UAMH 11265 / GT02V1 / F)</name>
    <name type="common">Meliniomyces variabilis</name>
    <dbReference type="NCBI Taxonomy" id="1149755"/>
    <lineage>
        <taxon>Eukaryota</taxon>
        <taxon>Fungi</taxon>
        <taxon>Dikarya</taxon>
        <taxon>Ascomycota</taxon>
        <taxon>Pezizomycotina</taxon>
        <taxon>Leotiomycetes</taxon>
        <taxon>Helotiales</taxon>
        <taxon>Hyaloscyphaceae</taxon>
        <taxon>Hyaloscypha</taxon>
        <taxon>Hyaloscypha variabilis</taxon>
    </lineage>
</organism>
<evidence type="ECO:0000313" key="3">
    <source>
        <dbReference type="Proteomes" id="UP000235786"/>
    </source>
</evidence>
<dbReference type="InterPro" id="IPR004360">
    <property type="entry name" value="Glyas_Fos-R_dOase_dom"/>
</dbReference>
<dbReference type="EMBL" id="KZ613946">
    <property type="protein sequence ID" value="PMD39528.1"/>
    <property type="molecule type" value="Genomic_DNA"/>
</dbReference>
<sequence>MEFALSISLATHTPMQHFYRSILNFTPAGSLSFAGFEISAYRFGNSILKLALPPEDMQPEPKTPDFKNGFISLRITDVEAVLKEAEREGVKVFIPLMEGEVGETGKAKAAFLVDPMGNLVEVVEILEGRVAWD</sequence>
<reference evidence="2 3" key="1">
    <citation type="submission" date="2016-04" db="EMBL/GenBank/DDBJ databases">
        <title>A degradative enzymes factory behind the ericoid mycorrhizal symbiosis.</title>
        <authorList>
            <consortium name="DOE Joint Genome Institute"/>
            <person name="Martino E."/>
            <person name="Morin E."/>
            <person name="Grelet G."/>
            <person name="Kuo A."/>
            <person name="Kohler A."/>
            <person name="Daghino S."/>
            <person name="Barry K."/>
            <person name="Choi C."/>
            <person name="Cichocki N."/>
            <person name="Clum A."/>
            <person name="Copeland A."/>
            <person name="Hainaut M."/>
            <person name="Haridas S."/>
            <person name="Labutti K."/>
            <person name="Lindquist E."/>
            <person name="Lipzen A."/>
            <person name="Khouja H.-R."/>
            <person name="Murat C."/>
            <person name="Ohm R."/>
            <person name="Olson A."/>
            <person name="Spatafora J."/>
            <person name="Veneault-Fourrey C."/>
            <person name="Henrissat B."/>
            <person name="Grigoriev I."/>
            <person name="Martin F."/>
            <person name="Perotto S."/>
        </authorList>
    </citation>
    <scope>NUCLEOTIDE SEQUENCE [LARGE SCALE GENOMIC DNA]</scope>
    <source>
        <strain evidence="2 3">F</strain>
    </source>
</reference>
<dbReference type="OrthoDB" id="3549752at2759"/>
<dbReference type="Pfam" id="PF00903">
    <property type="entry name" value="Glyoxalase"/>
    <property type="match status" value="1"/>
</dbReference>
<dbReference type="InterPro" id="IPR029068">
    <property type="entry name" value="Glyas_Bleomycin-R_OHBP_Dase"/>
</dbReference>
<dbReference type="Gene3D" id="3.10.180.10">
    <property type="entry name" value="2,3-Dihydroxybiphenyl 1,2-Dioxygenase, domain 1"/>
    <property type="match status" value="1"/>
</dbReference>
<evidence type="ECO:0000259" key="1">
    <source>
        <dbReference type="PROSITE" id="PS51819"/>
    </source>
</evidence>
<proteinExistence type="predicted"/>
<dbReference type="InterPro" id="IPR037523">
    <property type="entry name" value="VOC_core"/>
</dbReference>
<keyword evidence="3" id="KW-1185">Reference proteome</keyword>
<name>A0A2J6RM05_HYAVF</name>